<evidence type="ECO:0000256" key="4">
    <source>
        <dbReference type="ARBA" id="ARBA00023002"/>
    </source>
</evidence>
<comment type="similarity">
    <text evidence="1 5">Belongs to the flavin oxidoreductase frp family.</text>
</comment>
<name>A0A0J1C671_9NEIS</name>
<accession>A0A0J1C671</accession>
<dbReference type="InterPro" id="IPR029479">
    <property type="entry name" value="Nitroreductase"/>
</dbReference>
<dbReference type="CDD" id="cd02146">
    <property type="entry name" value="NfsA-like"/>
    <property type="match status" value="1"/>
</dbReference>
<dbReference type="AlphaFoldDB" id="A0A0J1C671"/>
<keyword evidence="3 5" id="KW-0288">FMN</keyword>
<evidence type="ECO:0000259" key="6">
    <source>
        <dbReference type="Pfam" id="PF00881"/>
    </source>
</evidence>
<sequence length="243" mass="27213">MTTLPSKPVLETALAHRSIRKFTDEAISPEMLNAVLEAGRAASSSSFLQVVHIVRVTDHELRKGLRAVGSDQRYIENCAEFLVFCMDFAKHKKVDSGVQTDWTEVTLIGTVDAGIMAQNILLAAESLGLGGVYIGSLRNDVNRVAELLNLPEYVVPLFGMCLGHPAQDPLYRPRLPLDTIVSENCYKPLDSETLEAYDEVVYDYYQRRSNLDLDWSAQVRDTLCREVRPDILPFLQKQGLAKK</sequence>
<evidence type="ECO:0000256" key="1">
    <source>
        <dbReference type="ARBA" id="ARBA00008366"/>
    </source>
</evidence>
<dbReference type="InterPro" id="IPR000415">
    <property type="entry name" value="Nitroreductase-like"/>
</dbReference>
<dbReference type="NCBIfam" id="NF008033">
    <property type="entry name" value="PRK10765.1"/>
    <property type="match status" value="1"/>
</dbReference>
<dbReference type="PANTHER" id="PTHR43425">
    <property type="entry name" value="OXYGEN-INSENSITIVE NADPH NITROREDUCTASE"/>
    <property type="match status" value="1"/>
</dbReference>
<keyword evidence="5" id="KW-0521">NADP</keyword>
<dbReference type="GO" id="GO:0016491">
    <property type="term" value="F:oxidoreductase activity"/>
    <property type="evidence" value="ECO:0007669"/>
    <property type="project" value="UniProtKB-UniRule"/>
</dbReference>
<evidence type="ECO:0000313" key="7">
    <source>
        <dbReference type="EMBL" id="KLT73843.1"/>
    </source>
</evidence>
<dbReference type="PIRSF" id="PIRSF005426">
    <property type="entry name" value="Frp"/>
    <property type="match status" value="1"/>
</dbReference>
<proteinExistence type="inferred from homology"/>
<dbReference type="EMBL" id="JTDO01000001">
    <property type="protein sequence ID" value="KLT73843.1"/>
    <property type="molecule type" value="Genomic_DNA"/>
</dbReference>
<evidence type="ECO:0000256" key="3">
    <source>
        <dbReference type="ARBA" id="ARBA00022643"/>
    </source>
</evidence>
<keyword evidence="8" id="KW-1185">Reference proteome</keyword>
<evidence type="ECO:0000313" key="8">
    <source>
        <dbReference type="Proteomes" id="UP000036027"/>
    </source>
</evidence>
<dbReference type="Proteomes" id="UP000036027">
    <property type="component" value="Unassembled WGS sequence"/>
</dbReference>
<dbReference type="STRING" id="1470200.PL75_00430"/>
<keyword evidence="2 5" id="KW-0285">Flavoprotein</keyword>
<protein>
    <recommendedName>
        <fullName evidence="6">Nitroreductase domain-containing protein</fullName>
    </recommendedName>
</protein>
<dbReference type="InterPro" id="IPR016446">
    <property type="entry name" value="Flavin_OxRdtase_Frp"/>
</dbReference>
<evidence type="ECO:0000256" key="5">
    <source>
        <dbReference type="PIRNR" id="PIRNR005426"/>
    </source>
</evidence>
<evidence type="ECO:0000256" key="2">
    <source>
        <dbReference type="ARBA" id="ARBA00022630"/>
    </source>
</evidence>
<dbReference type="SUPFAM" id="SSF55469">
    <property type="entry name" value="FMN-dependent nitroreductase-like"/>
    <property type="match status" value="1"/>
</dbReference>
<dbReference type="Pfam" id="PF00881">
    <property type="entry name" value="Nitroreductase"/>
    <property type="match status" value="1"/>
</dbReference>
<dbReference type="OrthoDB" id="3181400at2"/>
<keyword evidence="4 5" id="KW-0560">Oxidoreductase</keyword>
<organism evidence="7 8">
    <name type="scientific">Neisseria arctica</name>
    <dbReference type="NCBI Taxonomy" id="1470200"/>
    <lineage>
        <taxon>Bacteria</taxon>
        <taxon>Pseudomonadati</taxon>
        <taxon>Pseudomonadota</taxon>
        <taxon>Betaproteobacteria</taxon>
        <taxon>Neisseriales</taxon>
        <taxon>Neisseriaceae</taxon>
        <taxon>Neisseria</taxon>
    </lineage>
</organism>
<dbReference type="RefSeq" id="WP_047759935.1">
    <property type="nucleotide sequence ID" value="NZ_CP091510.1"/>
</dbReference>
<gene>
    <name evidence="7" type="ORF">PL75_00430</name>
</gene>
<dbReference type="PATRIC" id="fig|1470200.3.peg.102"/>
<feature type="domain" description="Nitroreductase" evidence="6">
    <location>
        <begin position="15"/>
        <end position="164"/>
    </location>
</feature>
<comment type="caution">
    <text evidence="7">The sequence shown here is derived from an EMBL/GenBank/DDBJ whole genome shotgun (WGS) entry which is preliminary data.</text>
</comment>
<dbReference type="PANTHER" id="PTHR43425:SF2">
    <property type="entry name" value="OXYGEN-INSENSITIVE NADPH NITROREDUCTASE"/>
    <property type="match status" value="1"/>
</dbReference>
<dbReference type="Gene3D" id="3.40.109.10">
    <property type="entry name" value="NADH Oxidase"/>
    <property type="match status" value="1"/>
</dbReference>
<reference evidence="7 8" key="1">
    <citation type="submission" date="2014-11" db="EMBL/GenBank/DDBJ databases">
        <title>Genome of a novel goose pathogen.</title>
        <authorList>
            <person name="Hansen C.M."/>
            <person name="Hueffer K."/>
            <person name="Choi S.C."/>
        </authorList>
    </citation>
    <scope>NUCLEOTIDE SEQUENCE [LARGE SCALE GENOMIC DNA]</scope>
    <source>
        <strain evidence="7 8">KH1503</strain>
    </source>
</reference>